<accession>A0A1G1WCN7</accession>
<dbReference type="GO" id="GO:0006432">
    <property type="term" value="P:phenylalanyl-tRNA aminoacylation"/>
    <property type="evidence" value="ECO:0007669"/>
    <property type="project" value="UniProtKB-UniRule"/>
</dbReference>
<dbReference type="InterPro" id="IPR036690">
    <property type="entry name" value="Fdx_antiC-bd_sf"/>
</dbReference>
<feature type="domain" description="FDX-ACB" evidence="12">
    <location>
        <begin position="575"/>
        <end position="665"/>
    </location>
</feature>
<gene>
    <name evidence="11" type="primary">pheT</name>
    <name evidence="14" type="ORF">A2134_01520</name>
</gene>
<evidence type="ECO:0000259" key="13">
    <source>
        <dbReference type="PROSITE" id="PS51483"/>
    </source>
</evidence>
<dbReference type="Gene3D" id="3.30.56.10">
    <property type="match status" value="2"/>
</dbReference>
<feature type="binding site" evidence="11">
    <location>
        <position position="352"/>
    </location>
    <ligand>
        <name>Mg(2+)</name>
        <dbReference type="ChEBI" id="CHEBI:18420"/>
        <note>shared with alpha subunit</note>
    </ligand>
</feature>
<evidence type="ECO:0000256" key="3">
    <source>
        <dbReference type="ARBA" id="ARBA00022598"/>
    </source>
</evidence>
<dbReference type="GO" id="GO:0003723">
    <property type="term" value="F:RNA binding"/>
    <property type="evidence" value="ECO:0007669"/>
    <property type="project" value="InterPro"/>
</dbReference>
<dbReference type="PANTHER" id="PTHR10947">
    <property type="entry name" value="PHENYLALANYL-TRNA SYNTHETASE BETA CHAIN AND LEUCINE-RICH REPEAT-CONTAINING PROTEIN 47"/>
    <property type="match status" value="1"/>
</dbReference>
<dbReference type="SMART" id="SM00896">
    <property type="entry name" value="FDX-ACB"/>
    <property type="match status" value="1"/>
</dbReference>
<dbReference type="Gene3D" id="3.30.70.380">
    <property type="entry name" value="Ferrodoxin-fold anticodon-binding domain"/>
    <property type="match status" value="1"/>
</dbReference>
<dbReference type="Gene3D" id="3.30.930.10">
    <property type="entry name" value="Bira Bifunctional Protein, Domain 2"/>
    <property type="match status" value="1"/>
</dbReference>
<dbReference type="InterPro" id="IPR005121">
    <property type="entry name" value="Fdx_antiC-bd"/>
</dbReference>
<dbReference type="SUPFAM" id="SSF55681">
    <property type="entry name" value="Class II aaRS and biotin synthetases"/>
    <property type="match status" value="1"/>
</dbReference>
<dbReference type="Pfam" id="PF17759">
    <property type="entry name" value="tRNA_synthFbeta"/>
    <property type="match status" value="1"/>
</dbReference>
<comment type="caution">
    <text evidence="14">The sequence shown here is derived from an EMBL/GenBank/DDBJ whole genome shotgun (WGS) entry which is preliminary data.</text>
</comment>
<keyword evidence="11" id="KW-0963">Cytoplasm</keyword>
<dbReference type="InterPro" id="IPR005147">
    <property type="entry name" value="tRNA_synthase_B5-dom"/>
</dbReference>
<comment type="similarity">
    <text evidence="1 11">Belongs to the phenylalanyl-tRNA synthetase beta subunit family. Type 1 subfamily.</text>
</comment>
<dbReference type="AlphaFoldDB" id="A0A1G1WCN7"/>
<dbReference type="PROSITE" id="PS51483">
    <property type="entry name" value="B5"/>
    <property type="match status" value="1"/>
</dbReference>
<dbReference type="InterPro" id="IPR004532">
    <property type="entry name" value="Phe-tRNA-ligase_IIc_bsu_bact"/>
</dbReference>
<dbReference type="InterPro" id="IPR041616">
    <property type="entry name" value="PheRS_beta_core"/>
</dbReference>
<evidence type="ECO:0000256" key="1">
    <source>
        <dbReference type="ARBA" id="ARBA00008653"/>
    </source>
</evidence>
<evidence type="ECO:0000256" key="7">
    <source>
        <dbReference type="ARBA" id="ARBA00022842"/>
    </source>
</evidence>
<evidence type="ECO:0000256" key="4">
    <source>
        <dbReference type="ARBA" id="ARBA00022723"/>
    </source>
</evidence>
<proteinExistence type="inferred from homology"/>
<feature type="binding site" evidence="11">
    <location>
        <position position="343"/>
    </location>
    <ligand>
        <name>Mg(2+)</name>
        <dbReference type="ChEBI" id="CHEBI:18420"/>
        <note>shared with alpha subunit</note>
    </ligand>
</feature>
<keyword evidence="4 11" id="KW-0479">Metal-binding</keyword>
<evidence type="ECO:0000256" key="6">
    <source>
        <dbReference type="ARBA" id="ARBA00022840"/>
    </source>
</evidence>
<dbReference type="EC" id="6.1.1.20" evidence="11"/>
<evidence type="ECO:0000256" key="9">
    <source>
        <dbReference type="ARBA" id="ARBA00023146"/>
    </source>
</evidence>
<dbReference type="InterPro" id="IPR009061">
    <property type="entry name" value="DNA-bd_dom_put_sf"/>
</dbReference>
<feature type="binding site" evidence="11">
    <location>
        <position position="349"/>
    </location>
    <ligand>
        <name>Mg(2+)</name>
        <dbReference type="ChEBI" id="CHEBI:18420"/>
        <note>shared with alpha subunit</note>
    </ligand>
</feature>
<dbReference type="InterPro" id="IPR045864">
    <property type="entry name" value="aa-tRNA-synth_II/BPL/LPL"/>
</dbReference>
<comment type="subunit">
    <text evidence="2 11">Tetramer of two alpha and two beta subunits.</text>
</comment>
<feature type="binding site" evidence="11">
    <location>
        <position position="353"/>
    </location>
    <ligand>
        <name>Mg(2+)</name>
        <dbReference type="ChEBI" id="CHEBI:18420"/>
        <note>shared with alpha subunit</note>
    </ligand>
</feature>
<dbReference type="PANTHER" id="PTHR10947:SF0">
    <property type="entry name" value="PHENYLALANINE--TRNA LIGASE BETA SUBUNIT"/>
    <property type="match status" value="1"/>
</dbReference>
<keyword evidence="9 11" id="KW-0030">Aminoacyl-tRNA synthetase</keyword>
<keyword evidence="6 11" id="KW-0067">ATP-binding</keyword>
<dbReference type="SUPFAM" id="SSF54991">
    <property type="entry name" value="Anticodon-binding domain of PheRS"/>
    <property type="match status" value="1"/>
</dbReference>
<dbReference type="SMART" id="SM00873">
    <property type="entry name" value="B3_4"/>
    <property type="match status" value="1"/>
</dbReference>
<sequence>MLAPLSWLNEYVKLSISADSIANNFLFSGNKVDSLHKRDGDYIFDLEITPNRPDTLSIVGLARELSAVLNEDLSTPDITIISSKSLPKNKAIKINVKNKSLCPYYSFGIIDGVKVAQSPSWIVDRLEKSGVRSVNNIVDITNYVMIETGQPMHAFDFEKIKGDLILRASKRGERIKTLDGLERIIPEGSIIIEDDDKIIDLAGLMGGENTEVTHNTKTILVHVPVYNSVSIRRTSLSTGLRTEASNRFEKKLDPNMHPFAFDRAHKLVSEIAGGMIIGEKKSVGFPVKESSLELSLDMITSVLGVEIEIEKIVNILTSLGFRIYPQPLDKNKLKVVIPSWRPDVAIEEDIYEEIGRIYNYNNFPKTLPKGSPPIQPELFLVDWGKICRNIFLSFGFSEILTPTLLSPDLLIKANLNAKEAIKLSNPMLEDYSLLRPSLIPGQLNVIESNLRNFDVIKTFELGKIFTTFIDKLPDQPTVFAFLITGDFQEGKGYLEELLKTFNIKPKFSLSKTYPFFEQERSIIIEMGKTKLGQFGEIAQSVLNNFGIKKHIVAGELFLENLATAGNPDIIYRPIPKFPPVIEDISMFIDKNVFAEKIIDTIKKGREDIVSSVFIFDVYYRGGNKKSVAVRIYYQAENKTLTNRDVSKTRESIITDLKKILQAEIRRV</sequence>
<evidence type="ECO:0000256" key="11">
    <source>
        <dbReference type="HAMAP-Rule" id="MF_00283"/>
    </source>
</evidence>
<dbReference type="NCBIfam" id="TIGR00472">
    <property type="entry name" value="pheT_bact"/>
    <property type="match status" value="1"/>
</dbReference>
<dbReference type="STRING" id="1802595.A2134_01520"/>
<dbReference type="GO" id="GO:0000287">
    <property type="term" value="F:magnesium ion binding"/>
    <property type="evidence" value="ECO:0007669"/>
    <property type="project" value="UniProtKB-UniRule"/>
</dbReference>
<dbReference type="EMBL" id="MHCR01000015">
    <property type="protein sequence ID" value="OGY25455.1"/>
    <property type="molecule type" value="Genomic_DNA"/>
</dbReference>
<evidence type="ECO:0000313" key="14">
    <source>
        <dbReference type="EMBL" id="OGY25455.1"/>
    </source>
</evidence>
<dbReference type="Pfam" id="PF03484">
    <property type="entry name" value="B5"/>
    <property type="match status" value="1"/>
</dbReference>
<dbReference type="Proteomes" id="UP000178162">
    <property type="component" value="Unassembled WGS sequence"/>
</dbReference>
<dbReference type="InterPro" id="IPR020825">
    <property type="entry name" value="Phe-tRNA_synthase-like_B3/B4"/>
</dbReference>
<dbReference type="GO" id="GO:0004826">
    <property type="term" value="F:phenylalanine-tRNA ligase activity"/>
    <property type="evidence" value="ECO:0007669"/>
    <property type="project" value="UniProtKB-UniRule"/>
</dbReference>
<dbReference type="SMART" id="SM00874">
    <property type="entry name" value="B5"/>
    <property type="match status" value="1"/>
</dbReference>
<comment type="cofactor">
    <cofactor evidence="11">
        <name>Mg(2+)</name>
        <dbReference type="ChEBI" id="CHEBI:18420"/>
    </cofactor>
    <text evidence="11">Binds 2 magnesium ions per tetramer.</text>
</comment>
<protein>
    <recommendedName>
        <fullName evidence="11">Phenylalanine--tRNA ligase beta subunit</fullName>
        <ecNumber evidence="11">6.1.1.20</ecNumber>
    </recommendedName>
    <alternativeName>
        <fullName evidence="11">Phenylalanyl-tRNA synthetase beta subunit</fullName>
        <shortName evidence="11">PheRS</shortName>
    </alternativeName>
</protein>
<organism evidence="14 15">
    <name type="scientific">Candidatus Woykebacteria bacterium RBG_16_39_9b</name>
    <dbReference type="NCBI Taxonomy" id="1802595"/>
    <lineage>
        <taxon>Bacteria</taxon>
        <taxon>Candidatus Woykeibacteriota</taxon>
    </lineage>
</organism>
<evidence type="ECO:0000256" key="8">
    <source>
        <dbReference type="ARBA" id="ARBA00022917"/>
    </source>
</evidence>
<comment type="catalytic activity">
    <reaction evidence="10 11">
        <text>tRNA(Phe) + L-phenylalanine + ATP = L-phenylalanyl-tRNA(Phe) + AMP + diphosphate + H(+)</text>
        <dbReference type="Rhea" id="RHEA:19413"/>
        <dbReference type="Rhea" id="RHEA-COMP:9668"/>
        <dbReference type="Rhea" id="RHEA-COMP:9699"/>
        <dbReference type="ChEBI" id="CHEBI:15378"/>
        <dbReference type="ChEBI" id="CHEBI:30616"/>
        <dbReference type="ChEBI" id="CHEBI:33019"/>
        <dbReference type="ChEBI" id="CHEBI:58095"/>
        <dbReference type="ChEBI" id="CHEBI:78442"/>
        <dbReference type="ChEBI" id="CHEBI:78531"/>
        <dbReference type="ChEBI" id="CHEBI:456215"/>
        <dbReference type="EC" id="6.1.1.20"/>
    </reaction>
</comment>
<evidence type="ECO:0000256" key="2">
    <source>
        <dbReference type="ARBA" id="ARBA00011209"/>
    </source>
</evidence>
<feature type="domain" description="B5" evidence="13">
    <location>
        <begin position="287"/>
        <end position="365"/>
    </location>
</feature>
<dbReference type="SUPFAM" id="SSF56037">
    <property type="entry name" value="PheT/TilS domain"/>
    <property type="match status" value="1"/>
</dbReference>
<evidence type="ECO:0000256" key="10">
    <source>
        <dbReference type="ARBA" id="ARBA00049255"/>
    </source>
</evidence>
<evidence type="ECO:0000313" key="15">
    <source>
        <dbReference type="Proteomes" id="UP000178162"/>
    </source>
</evidence>
<dbReference type="InterPro" id="IPR045060">
    <property type="entry name" value="Phe-tRNA-ligase_IIc_bsu"/>
</dbReference>
<dbReference type="Gene3D" id="3.50.40.10">
    <property type="entry name" value="Phenylalanyl-trna Synthetase, Chain B, domain 3"/>
    <property type="match status" value="1"/>
</dbReference>
<dbReference type="HAMAP" id="MF_00283">
    <property type="entry name" value="Phe_tRNA_synth_beta1"/>
    <property type="match status" value="1"/>
</dbReference>
<keyword evidence="8 11" id="KW-0648">Protein biosynthesis</keyword>
<dbReference type="Pfam" id="PF03147">
    <property type="entry name" value="FDX-ACB"/>
    <property type="match status" value="1"/>
</dbReference>
<evidence type="ECO:0000259" key="12">
    <source>
        <dbReference type="PROSITE" id="PS51447"/>
    </source>
</evidence>
<dbReference type="Pfam" id="PF03483">
    <property type="entry name" value="B3_4"/>
    <property type="match status" value="1"/>
</dbReference>
<keyword evidence="5 11" id="KW-0547">Nucleotide-binding</keyword>
<dbReference type="GO" id="GO:0005524">
    <property type="term" value="F:ATP binding"/>
    <property type="evidence" value="ECO:0007669"/>
    <property type="project" value="UniProtKB-UniRule"/>
</dbReference>
<dbReference type="SUPFAM" id="SSF46955">
    <property type="entry name" value="Putative DNA-binding domain"/>
    <property type="match status" value="2"/>
</dbReference>
<evidence type="ECO:0000256" key="5">
    <source>
        <dbReference type="ARBA" id="ARBA00022741"/>
    </source>
</evidence>
<comment type="subcellular location">
    <subcellularLocation>
        <location evidence="11">Cytoplasm</location>
    </subcellularLocation>
</comment>
<dbReference type="PROSITE" id="PS51447">
    <property type="entry name" value="FDX_ACB"/>
    <property type="match status" value="1"/>
</dbReference>
<name>A0A1G1WCN7_9BACT</name>
<reference evidence="14 15" key="1">
    <citation type="journal article" date="2016" name="Nat. Commun.">
        <title>Thousands of microbial genomes shed light on interconnected biogeochemical processes in an aquifer system.</title>
        <authorList>
            <person name="Anantharaman K."/>
            <person name="Brown C.T."/>
            <person name="Hug L.A."/>
            <person name="Sharon I."/>
            <person name="Castelle C.J."/>
            <person name="Probst A.J."/>
            <person name="Thomas B.C."/>
            <person name="Singh A."/>
            <person name="Wilkins M.J."/>
            <person name="Karaoz U."/>
            <person name="Brodie E.L."/>
            <person name="Williams K.H."/>
            <person name="Hubbard S.S."/>
            <person name="Banfield J.F."/>
        </authorList>
    </citation>
    <scope>NUCLEOTIDE SEQUENCE [LARGE SCALE GENOMIC DNA]</scope>
</reference>
<dbReference type="GO" id="GO:0009328">
    <property type="term" value="C:phenylalanine-tRNA ligase complex"/>
    <property type="evidence" value="ECO:0007669"/>
    <property type="project" value="TreeGrafter"/>
</dbReference>
<keyword evidence="7 11" id="KW-0460">Magnesium</keyword>
<dbReference type="InterPro" id="IPR005146">
    <property type="entry name" value="B3/B4_tRNA-bd"/>
</dbReference>
<keyword evidence="3 11" id="KW-0436">Ligase</keyword>